<feature type="transmembrane region" description="Helical" evidence="6">
    <location>
        <begin position="84"/>
        <end position="104"/>
    </location>
</feature>
<gene>
    <name evidence="8" type="ORF">ACFOYW_08655</name>
</gene>
<evidence type="ECO:0000256" key="5">
    <source>
        <dbReference type="ARBA" id="ARBA00023251"/>
    </source>
</evidence>
<dbReference type="PANTHER" id="PTHR43229">
    <property type="entry name" value="NODULATION PROTEIN J"/>
    <property type="match status" value="1"/>
</dbReference>
<dbReference type="Pfam" id="PF01061">
    <property type="entry name" value="ABC2_membrane"/>
    <property type="match status" value="1"/>
</dbReference>
<dbReference type="InterPro" id="IPR000412">
    <property type="entry name" value="ABC_2_transport"/>
</dbReference>
<evidence type="ECO:0000313" key="9">
    <source>
        <dbReference type="Proteomes" id="UP001595900"/>
    </source>
</evidence>
<dbReference type="PROSITE" id="PS51012">
    <property type="entry name" value="ABC_TM2"/>
    <property type="match status" value="1"/>
</dbReference>
<dbReference type="PIRSF" id="PIRSF006648">
    <property type="entry name" value="DrrB"/>
    <property type="match status" value="1"/>
</dbReference>
<feature type="transmembrane region" description="Helical" evidence="6">
    <location>
        <begin position="147"/>
        <end position="164"/>
    </location>
</feature>
<evidence type="ECO:0000256" key="2">
    <source>
        <dbReference type="ARBA" id="ARBA00022692"/>
    </source>
</evidence>
<proteinExistence type="inferred from homology"/>
<accession>A0ABV8Q4W4</accession>
<dbReference type="PANTHER" id="PTHR43229:SF2">
    <property type="entry name" value="NODULATION PROTEIN J"/>
    <property type="match status" value="1"/>
</dbReference>
<dbReference type="Proteomes" id="UP001595900">
    <property type="component" value="Unassembled WGS sequence"/>
</dbReference>
<feature type="transmembrane region" description="Helical" evidence="6">
    <location>
        <begin position="49"/>
        <end position="72"/>
    </location>
</feature>
<keyword evidence="2 6" id="KW-0812">Transmembrane</keyword>
<organism evidence="8 9">
    <name type="scientific">Gryllotalpicola reticulitermitis</name>
    <dbReference type="NCBI Taxonomy" id="1184153"/>
    <lineage>
        <taxon>Bacteria</taxon>
        <taxon>Bacillati</taxon>
        <taxon>Actinomycetota</taxon>
        <taxon>Actinomycetes</taxon>
        <taxon>Micrococcales</taxon>
        <taxon>Microbacteriaceae</taxon>
        <taxon>Gryllotalpicola</taxon>
    </lineage>
</organism>
<dbReference type="InterPro" id="IPR013525">
    <property type="entry name" value="ABC2_TM"/>
</dbReference>
<feature type="transmembrane region" description="Helical" evidence="6">
    <location>
        <begin position="170"/>
        <end position="191"/>
    </location>
</feature>
<evidence type="ECO:0000256" key="1">
    <source>
        <dbReference type="ARBA" id="ARBA00004141"/>
    </source>
</evidence>
<evidence type="ECO:0000259" key="7">
    <source>
        <dbReference type="PROSITE" id="PS51012"/>
    </source>
</evidence>
<keyword evidence="6" id="KW-0813">Transport</keyword>
<feature type="transmembrane region" description="Helical" evidence="6">
    <location>
        <begin position="203"/>
        <end position="229"/>
    </location>
</feature>
<keyword evidence="5" id="KW-0046">Antibiotic resistance</keyword>
<feature type="transmembrane region" description="Helical" evidence="6">
    <location>
        <begin position="256"/>
        <end position="277"/>
    </location>
</feature>
<evidence type="ECO:0000256" key="4">
    <source>
        <dbReference type="ARBA" id="ARBA00023136"/>
    </source>
</evidence>
<dbReference type="InterPro" id="IPR051784">
    <property type="entry name" value="Nod_factor_ABC_transporter"/>
</dbReference>
<evidence type="ECO:0000256" key="6">
    <source>
        <dbReference type="RuleBase" id="RU361157"/>
    </source>
</evidence>
<dbReference type="RefSeq" id="WP_390228487.1">
    <property type="nucleotide sequence ID" value="NZ_JBHSCN010000005.1"/>
</dbReference>
<dbReference type="InterPro" id="IPR047817">
    <property type="entry name" value="ABC2_TM_bact-type"/>
</dbReference>
<dbReference type="EMBL" id="JBHSCN010000005">
    <property type="protein sequence ID" value="MFC4243442.1"/>
    <property type="molecule type" value="Genomic_DNA"/>
</dbReference>
<name>A0ABV8Q4W4_9MICO</name>
<dbReference type="PRINTS" id="PR00164">
    <property type="entry name" value="ABC2TRNSPORT"/>
</dbReference>
<keyword evidence="3 6" id="KW-1133">Transmembrane helix</keyword>
<keyword evidence="9" id="KW-1185">Reference proteome</keyword>
<comment type="caution">
    <text evidence="8">The sequence shown here is derived from an EMBL/GenBank/DDBJ whole genome shotgun (WGS) entry which is preliminary data.</text>
</comment>
<feature type="domain" description="ABC transmembrane type-2" evidence="7">
    <location>
        <begin position="44"/>
        <end position="284"/>
    </location>
</feature>
<comment type="subcellular location">
    <subcellularLocation>
        <location evidence="6">Cell membrane</location>
        <topology evidence="6">Multi-pass membrane protein</topology>
    </subcellularLocation>
    <subcellularLocation>
        <location evidence="1">Membrane</location>
        <topology evidence="1">Multi-pass membrane protein</topology>
    </subcellularLocation>
</comment>
<reference evidence="9" key="1">
    <citation type="journal article" date="2019" name="Int. J. Syst. Evol. Microbiol.">
        <title>The Global Catalogue of Microorganisms (GCM) 10K type strain sequencing project: providing services to taxonomists for standard genome sequencing and annotation.</title>
        <authorList>
            <consortium name="The Broad Institute Genomics Platform"/>
            <consortium name="The Broad Institute Genome Sequencing Center for Infectious Disease"/>
            <person name="Wu L."/>
            <person name="Ma J."/>
        </authorList>
    </citation>
    <scope>NUCLEOTIDE SEQUENCE [LARGE SCALE GENOMIC DNA]</scope>
    <source>
        <strain evidence="9">CGMCC 1.10363</strain>
    </source>
</reference>
<keyword evidence="6" id="KW-1003">Cell membrane</keyword>
<evidence type="ECO:0000313" key="8">
    <source>
        <dbReference type="EMBL" id="MFC4243442.1"/>
    </source>
</evidence>
<keyword evidence="4 6" id="KW-0472">Membrane</keyword>
<protein>
    <recommendedName>
        <fullName evidence="6">Transport permease protein</fullName>
    </recommendedName>
</protein>
<evidence type="ECO:0000256" key="3">
    <source>
        <dbReference type="ARBA" id="ARBA00022989"/>
    </source>
</evidence>
<sequence>MTAPAITIGSTGEAARRAAARPRRFGALYVFEHRLTLARRTWTSNVVPAIGLPLLYLFAMGLGLGSLIGGGAGSAGSGTHDLGGVSYLVFVAPALLTASAFQTASEEFIYPIRLGFKWNPTFLGMNAAPLSPGQIIDGNVLYTSVRIAANSLVFFVLMVLFGAVPSGWGILSVLAAVLTAVSFGGPLVAYITSLDKDASQETLVLRFIVMPLTLFSGTYFPLSLMPIYLQWIGWISPLWHGTQLARDATYGLGEPAWLIVVHLLYLIATFLVGWRIARRLARKKLNK</sequence>
<comment type="similarity">
    <text evidence="6">Belongs to the ABC-2 integral membrane protein family.</text>
</comment>